<gene>
    <name evidence="3" type="ORF">HRG_10281</name>
</gene>
<sequence>MVSKAVGIALIILGLCAGLGGLFYLGKGQVQNFAQQLFDHKTRQRQHQQQPDPDPDPEAGAAPSEAATAGA</sequence>
<comment type="caution">
    <text evidence="3">The sequence shown here is derived from an EMBL/GenBank/DDBJ whole genome shotgun (WGS) entry which is preliminary data.</text>
</comment>
<feature type="region of interest" description="Disordered" evidence="1">
    <location>
        <begin position="39"/>
        <end position="71"/>
    </location>
</feature>
<dbReference type="RefSeq" id="XP_044716107.1">
    <property type="nucleotide sequence ID" value="XM_044868752.1"/>
</dbReference>
<feature type="compositionally biased region" description="Low complexity" evidence="1">
    <location>
        <begin position="58"/>
        <end position="71"/>
    </location>
</feature>
<protein>
    <submittedName>
        <fullName evidence="3">Uncharacterized protein</fullName>
    </submittedName>
</protein>
<reference evidence="3" key="1">
    <citation type="submission" date="2021-09" db="EMBL/GenBank/DDBJ databases">
        <title>A high-quality genome of the endoparasitic fungus Hirsutella rhossiliensis with a comparison of Hirsutella genomes reveals transposable elements contributing to genome size variation.</title>
        <authorList>
            <person name="Lin R."/>
            <person name="Jiao Y."/>
            <person name="Sun X."/>
            <person name="Ling J."/>
            <person name="Xie B."/>
            <person name="Cheng X."/>
        </authorList>
    </citation>
    <scope>NUCLEOTIDE SEQUENCE</scope>
    <source>
        <strain evidence="3">HR02</strain>
    </source>
</reference>
<dbReference type="AlphaFoldDB" id="A0A9P8SE48"/>
<evidence type="ECO:0000313" key="4">
    <source>
        <dbReference type="Proteomes" id="UP000824596"/>
    </source>
</evidence>
<proteinExistence type="predicted"/>
<dbReference type="Proteomes" id="UP000824596">
    <property type="component" value="Unassembled WGS sequence"/>
</dbReference>
<dbReference type="EMBL" id="JAIZPD010000015">
    <property type="protein sequence ID" value="KAH0958594.1"/>
    <property type="molecule type" value="Genomic_DNA"/>
</dbReference>
<keyword evidence="2" id="KW-0812">Transmembrane</keyword>
<keyword evidence="2" id="KW-1133">Transmembrane helix</keyword>
<keyword evidence="2" id="KW-0472">Membrane</keyword>
<name>A0A9P8SE48_9HYPO</name>
<feature type="transmembrane region" description="Helical" evidence="2">
    <location>
        <begin position="6"/>
        <end position="25"/>
    </location>
</feature>
<organism evidence="3 4">
    <name type="scientific">Hirsutella rhossiliensis</name>
    <dbReference type="NCBI Taxonomy" id="111463"/>
    <lineage>
        <taxon>Eukaryota</taxon>
        <taxon>Fungi</taxon>
        <taxon>Dikarya</taxon>
        <taxon>Ascomycota</taxon>
        <taxon>Pezizomycotina</taxon>
        <taxon>Sordariomycetes</taxon>
        <taxon>Hypocreomycetidae</taxon>
        <taxon>Hypocreales</taxon>
        <taxon>Ophiocordycipitaceae</taxon>
        <taxon>Hirsutella</taxon>
    </lineage>
</organism>
<evidence type="ECO:0000256" key="2">
    <source>
        <dbReference type="SAM" id="Phobius"/>
    </source>
</evidence>
<evidence type="ECO:0000313" key="3">
    <source>
        <dbReference type="EMBL" id="KAH0958594.1"/>
    </source>
</evidence>
<accession>A0A9P8SE48</accession>
<keyword evidence="4" id="KW-1185">Reference proteome</keyword>
<evidence type="ECO:0000256" key="1">
    <source>
        <dbReference type="SAM" id="MobiDB-lite"/>
    </source>
</evidence>
<dbReference type="GeneID" id="68359410"/>